<dbReference type="RefSeq" id="WP_207679106.1">
    <property type="nucleotide sequence ID" value="NZ_CP061800.1"/>
</dbReference>
<gene>
    <name evidence="1" type="ORF">dnm_073120</name>
</gene>
<name>A0A975BTN2_9BACT</name>
<sequence>MRAEEIRQEVSRLGLAEKLLLVEDVWDSIALGNSELPLPEWQKRELDKRYEEYKTGKQNLHDWKSVHETLRNEYK</sequence>
<organism evidence="1 2">
    <name type="scientific">Desulfonema magnum</name>
    <dbReference type="NCBI Taxonomy" id="45655"/>
    <lineage>
        <taxon>Bacteria</taxon>
        <taxon>Pseudomonadati</taxon>
        <taxon>Thermodesulfobacteriota</taxon>
        <taxon>Desulfobacteria</taxon>
        <taxon>Desulfobacterales</taxon>
        <taxon>Desulfococcaceae</taxon>
        <taxon>Desulfonema</taxon>
    </lineage>
</organism>
<dbReference type="Pfam" id="PF09720">
    <property type="entry name" value="Unstab_antitox"/>
    <property type="match status" value="1"/>
</dbReference>
<reference evidence="1" key="1">
    <citation type="journal article" date="2021" name="Microb. Physiol.">
        <title>Proteogenomic Insights into the Physiology of Marine, Sulfate-Reducing, Filamentous Desulfonema limicola and Desulfonema magnum.</title>
        <authorList>
            <person name="Schnaars V."/>
            <person name="Wohlbrand L."/>
            <person name="Scheve S."/>
            <person name="Hinrichs C."/>
            <person name="Reinhardt R."/>
            <person name="Rabus R."/>
        </authorList>
    </citation>
    <scope>NUCLEOTIDE SEQUENCE</scope>
    <source>
        <strain evidence="1">4be13</strain>
    </source>
</reference>
<dbReference type="AlphaFoldDB" id="A0A975BTN2"/>
<evidence type="ECO:0000313" key="2">
    <source>
        <dbReference type="Proteomes" id="UP000663722"/>
    </source>
</evidence>
<protein>
    <submittedName>
        <fullName evidence="1">Addiction module domain-containing protein, CHP02574</fullName>
    </submittedName>
</protein>
<evidence type="ECO:0000313" key="1">
    <source>
        <dbReference type="EMBL" id="QTA91248.1"/>
    </source>
</evidence>
<accession>A0A975BTN2</accession>
<dbReference type="EMBL" id="CP061800">
    <property type="protein sequence ID" value="QTA91248.1"/>
    <property type="molecule type" value="Genomic_DNA"/>
</dbReference>
<proteinExistence type="predicted"/>
<keyword evidence="2" id="KW-1185">Reference proteome</keyword>
<dbReference type="KEGG" id="dmm:dnm_073120"/>
<dbReference type="Proteomes" id="UP000663722">
    <property type="component" value="Chromosome"/>
</dbReference>
<dbReference type="InterPro" id="IPR013406">
    <property type="entry name" value="CHP02574_addiction_mod"/>
</dbReference>
<dbReference type="NCBIfam" id="TIGR02574">
    <property type="entry name" value="stabl_TIGR02574"/>
    <property type="match status" value="1"/>
</dbReference>